<reference evidence="1 2" key="4">
    <citation type="journal article" date="1997" name="Virology">
        <title>Construction of ovine adenovirus recombinants by gene insertion or deletion of related terminal region sequences.</title>
        <authorList>
            <person name="Xu Z.Z."/>
            <person name="Hyatt A."/>
            <person name="Boyle D.B."/>
            <person name="Both G.W."/>
        </authorList>
    </citation>
    <scope>NUCLEOTIDE SEQUENCE [LARGE SCALE GENOMIC DNA]</scope>
    <source>
        <strain evidence="1 2">OAV287</strain>
    </source>
</reference>
<dbReference type="RefSeq" id="NP_659531.1">
    <property type="nucleotide sequence ID" value="NC_004037.2"/>
</dbReference>
<organism evidence="1 2">
    <name type="scientific">Ovine adenovirus D serotype 7 (isolate OAV287)</name>
    <name type="common">OAdV-7</name>
    <name type="synonym">Ovine adenovirus 7</name>
    <dbReference type="NCBI Taxonomy" id="114430"/>
    <lineage>
        <taxon>Viruses</taxon>
        <taxon>Varidnaviria</taxon>
        <taxon>Bamfordvirae</taxon>
        <taxon>Preplasmiviricota</taxon>
        <taxon>Polisuviricotina</taxon>
        <taxon>Pharingeaviricetes</taxon>
        <taxon>Rowavirales</taxon>
        <taxon>Adenoviridae</taxon>
        <taxon>Barthadenovirus</taxon>
        <taxon>Barthadenovirus ovis</taxon>
        <taxon>Ovine adenovirus D</taxon>
    </lineage>
</organism>
<proteinExistence type="predicted"/>
<dbReference type="OrthoDB" id="5555at10239"/>
<reference evidence="1 2" key="5">
    <citation type="journal article" date="1998" name="Virology">
        <title>Identification of transcripts and promoter regions of ovine adenovirus OAV287.</title>
        <authorList>
            <person name="Khatri A."/>
            <person name="Both G.W."/>
        </authorList>
    </citation>
    <scope>NUCLEOTIDE SEQUENCE [LARGE SCALE GENOMIC DNA]</scope>
    <source>
        <strain evidence="1 2">OAV287</strain>
    </source>
</reference>
<reference evidence="1 2" key="3">
    <citation type="journal article" date="1996" name="Virology">
        <title>Unique genome arrangement of an ovine adenovirus: identification of new proteins and proteinase cleavage sites.</title>
        <authorList>
            <person name="Vrati S."/>
            <person name="Brookes D.E."/>
            <person name="Strike P."/>
            <person name="Khatri A."/>
            <person name="Boyle D.B."/>
            <person name="Both G.W."/>
        </authorList>
    </citation>
    <scope>NUCLEOTIDE SEQUENCE [LARGE SCALE GENOMIC DNA]</scope>
    <source>
        <strain evidence="1 2">OAV287</strain>
    </source>
</reference>
<reference evidence="1 2" key="1">
    <citation type="journal article" date="1995" name="Virology">
        <title>Sequence of ovine adenovirus homologs for 100K hexon assembly, 33K, pVIII, and fiber genes: early region E3 is not in the expected location.</title>
        <authorList>
            <person name="Vrati S."/>
            <person name="Boyle D."/>
            <person name="Kocherhans R."/>
            <person name="Both G.W."/>
        </authorList>
    </citation>
    <scope>NUCLEOTIDE SEQUENCE [LARGE SCALE GENOMIC DNA]</scope>
    <source>
        <strain evidence="1 2">OAV287</strain>
    </source>
</reference>
<organismHost>
    <name type="scientific">Ovis aries</name>
    <name type="common">Sheep</name>
    <dbReference type="NCBI Taxonomy" id="9940"/>
</organismHost>
<evidence type="ECO:0000313" key="1">
    <source>
        <dbReference type="EMBL" id="AAD45954.1"/>
    </source>
</evidence>
<dbReference type="Proteomes" id="UP000008089">
    <property type="component" value="Segment"/>
</dbReference>
<keyword evidence="2" id="KW-1185">Reference proteome</keyword>
<protein>
    <submittedName>
        <fullName evidence="1">E4.2</fullName>
    </submittedName>
</protein>
<dbReference type="KEGG" id="vg:949182"/>
<reference evidence="1 2" key="2">
    <citation type="journal article" date="1996" name="Gene">
        <title>Nucleotide sequence of ovine adenovirus tripartite leader sequence and homologues of the IVa2, DNA polymerase and terminal proteins.</title>
        <authorList>
            <person name="Vrati S."/>
            <person name="Brookes D.E."/>
            <person name="Boyle D.B."/>
            <person name="Both G.W."/>
        </authorList>
    </citation>
    <scope>NUCLEOTIDE SEQUENCE [LARGE SCALE GENOMIC DNA]</scope>
    <source>
        <strain evidence="1 2">OAV287</strain>
    </source>
</reference>
<evidence type="ECO:0000313" key="2">
    <source>
        <dbReference type="Proteomes" id="UP000008089"/>
    </source>
</evidence>
<sequence>MDKQIKVVACEKPSVPSHGLEIFTCVGRGRLGSAIRVYNLKKILTPFIYNQFFCYFPISQKADSFCKRADMAYKFYYHCHCNSPGSLQCLAAKSVLLSCFNHMPVTLFSERNVKTVPVCCNTWICCPLMFLGASQMHKTHFYFLFSGVMEDDFSSKWYSYQTVKRITFSETCELISIKCKCSDTLQQCISRFEKRFNFLRMLYCCSLIYRGLSEPSLDVA</sequence>
<name>P89027_ADEO7</name>
<accession>P89027</accession>
<dbReference type="GeneID" id="949182"/>
<dbReference type="EMBL" id="U40839">
    <property type="protein sequence ID" value="AAD45954.1"/>
    <property type="molecule type" value="Genomic_DNA"/>
</dbReference>